<evidence type="ECO:0000313" key="2">
    <source>
        <dbReference type="Proteomes" id="UP000184226"/>
    </source>
</evidence>
<name>A0A1M5YKS2_9BURK</name>
<dbReference type="AlphaFoldDB" id="A0A1M5YKS2"/>
<protein>
    <submittedName>
        <fullName evidence="1">Uncharacterized protein</fullName>
    </submittedName>
</protein>
<proteinExistence type="predicted"/>
<accession>A0A1M5YKS2</accession>
<reference evidence="1 2" key="1">
    <citation type="submission" date="2016-11" db="EMBL/GenBank/DDBJ databases">
        <authorList>
            <person name="Jaros S."/>
            <person name="Januszkiewicz K."/>
            <person name="Wedrychowicz H."/>
        </authorList>
    </citation>
    <scope>NUCLEOTIDE SEQUENCE [LARGE SCALE GENOMIC DNA]</scope>
    <source>
        <strain evidence="1 2">CGMCC 1.10190</strain>
    </source>
</reference>
<dbReference type="EMBL" id="FQXE01000009">
    <property type="protein sequence ID" value="SHI12592.1"/>
    <property type="molecule type" value="Genomic_DNA"/>
</dbReference>
<gene>
    <name evidence="1" type="ORF">SAMN04488135_109191</name>
</gene>
<dbReference type="STRING" id="658167.SAMN04488135_109191"/>
<keyword evidence="2" id="KW-1185">Reference proteome</keyword>
<evidence type="ECO:0000313" key="1">
    <source>
        <dbReference type="EMBL" id="SHI12592.1"/>
    </source>
</evidence>
<dbReference type="Proteomes" id="UP000184226">
    <property type="component" value="Unassembled WGS sequence"/>
</dbReference>
<sequence>MNISKNTGHRANATIDTGLDMVSNIPICISVEFRTRQQVQLFDRFIKRLTRSELLALTFTPDEVDGLLTALGDVRAPVKSFLGSAAKEGRA</sequence>
<organism evidence="1 2">
    <name type="scientific">Pollutimonas bauzanensis</name>
    <dbReference type="NCBI Taxonomy" id="658167"/>
    <lineage>
        <taxon>Bacteria</taxon>
        <taxon>Pseudomonadati</taxon>
        <taxon>Pseudomonadota</taxon>
        <taxon>Betaproteobacteria</taxon>
        <taxon>Burkholderiales</taxon>
        <taxon>Alcaligenaceae</taxon>
        <taxon>Pollutimonas</taxon>
    </lineage>
</organism>
<dbReference type="RefSeq" id="WP_073105084.1">
    <property type="nucleotide sequence ID" value="NZ_FQXE01000009.1"/>
</dbReference>